<proteinExistence type="predicted"/>
<dbReference type="Proteomes" id="UP000094385">
    <property type="component" value="Unassembled WGS sequence"/>
</dbReference>
<reference evidence="2 3" key="1">
    <citation type="journal article" date="2016" name="Proc. Natl. Acad. Sci. U.S.A.">
        <title>Comparative genomics of biotechnologically important yeasts.</title>
        <authorList>
            <person name="Riley R."/>
            <person name="Haridas S."/>
            <person name="Wolfe K.H."/>
            <person name="Lopes M.R."/>
            <person name="Hittinger C.T."/>
            <person name="Goeker M."/>
            <person name="Salamov A.A."/>
            <person name="Wisecaver J.H."/>
            <person name="Long T.M."/>
            <person name="Calvey C.H."/>
            <person name="Aerts A.L."/>
            <person name="Barry K.W."/>
            <person name="Choi C."/>
            <person name="Clum A."/>
            <person name="Coughlan A.Y."/>
            <person name="Deshpande S."/>
            <person name="Douglass A.P."/>
            <person name="Hanson S.J."/>
            <person name="Klenk H.-P."/>
            <person name="LaButti K.M."/>
            <person name="Lapidus A."/>
            <person name="Lindquist E.A."/>
            <person name="Lipzen A.M."/>
            <person name="Meier-Kolthoff J.P."/>
            <person name="Ohm R.A."/>
            <person name="Otillar R.P."/>
            <person name="Pangilinan J.L."/>
            <person name="Peng Y."/>
            <person name="Rokas A."/>
            <person name="Rosa C.A."/>
            <person name="Scheuner C."/>
            <person name="Sibirny A.A."/>
            <person name="Slot J.C."/>
            <person name="Stielow J.B."/>
            <person name="Sun H."/>
            <person name="Kurtzman C.P."/>
            <person name="Blackwell M."/>
            <person name="Grigoriev I.V."/>
            <person name="Jeffries T.W."/>
        </authorList>
    </citation>
    <scope>NUCLEOTIDE SEQUENCE [LARGE SCALE GENOMIC DNA]</scope>
    <source>
        <strain evidence="2 3">NRRL Y-11557</strain>
    </source>
</reference>
<evidence type="ECO:0000313" key="3">
    <source>
        <dbReference type="Proteomes" id="UP000094385"/>
    </source>
</evidence>
<dbReference type="AlphaFoldDB" id="A0A1E3PYS5"/>
<dbReference type="OrthoDB" id="359154at2759"/>
<name>A0A1E3PYS5_LIPST</name>
<organism evidence="2 3">
    <name type="scientific">Lipomyces starkeyi NRRL Y-11557</name>
    <dbReference type="NCBI Taxonomy" id="675824"/>
    <lineage>
        <taxon>Eukaryota</taxon>
        <taxon>Fungi</taxon>
        <taxon>Dikarya</taxon>
        <taxon>Ascomycota</taxon>
        <taxon>Saccharomycotina</taxon>
        <taxon>Lipomycetes</taxon>
        <taxon>Lipomycetales</taxon>
        <taxon>Lipomycetaceae</taxon>
        <taxon>Lipomyces</taxon>
    </lineage>
</organism>
<accession>A0A1E3PYS5</accession>
<feature type="region of interest" description="Disordered" evidence="1">
    <location>
        <begin position="295"/>
        <end position="315"/>
    </location>
</feature>
<dbReference type="EMBL" id="KV454300">
    <property type="protein sequence ID" value="ODQ70424.1"/>
    <property type="molecule type" value="Genomic_DNA"/>
</dbReference>
<evidence type="ECO:0000313" key="2">
    <source>
        <dbReference type="EMBL" id="ODQ70424.1"/>
    </source>
</evidence>
<evidence type="ECO:0000256" key="1">
    <source>
        <dbReference type="SAM" id="MobiDB-lite"/>
    </source>
</evidence>
<feature type="compositionally biased region" description="Basic and acidic residues" evidence="1">
    <location>
        <begin position="299"/>
        <end position="315"/>
    </location>
</feature>
<protein>
    <recommendedName>
        <fullName evidence="4">KOW domain-containing protein</fullName>
    </recommendedName>
</protein>
<dbReference type="STRING" id="675824.A0A1E3PYS5"/>
<sequence>MATRLRAIVPKYSAYMRHRRTMEVREAIAAKRTVNEKPRVSPATPSFMTGQHVEGPVVRDFLYMVGDLVQITKPGGDYGKISRITSIHKDRSALSIEQVGPIQTSIVPRVYWSEQHSTYVARYPGLVHHNDVRLVTALADADGEFRKVAVNELVLGEKYYDDRYKKRLRRRYVANSPGIAIPWPDPAEEIMSGNFATDYDVARDRTFFVTSLAVPPVPPGALDSLRNKYARHRKPDLTEEEIQRLTPPEMPLSATKTAFRKELQEMKEMKKQAIESGELAATRLKTAQFLKLRISQHQQHQEALKNKKQEEEASG</sequence>
<gene>
    <name evidence="2" type="ORF">LIPSTDRAFT_167055</name>
</gene>
<evidence type="ECO:0008006" key="4">
    <source>
        <dbReference type="Google" id="ProtNLM"/>
    </source>
</evidence>
<dbReference type="Pfam" id="PF22682">
    <property type="entry name" value="Ribosomal_uL24m-like"/>
    <property type="match status" value="1"/>
</dbReference>
<keyword evidence="3" id="KW-1185">Reference proteome</keyword>